<evidence type="ECO:0000256" key="2">
    <source>
        <dbReference type="ARBA" id="ARBA00022485"/>
    </source>
</evidence>
<proteinExistence type="predicted"/>
<evidence type="ECO:0000256" key="4">
    <source>
        <dbReference type="ARBA" id="ARBA00022723"/>
    </source>
</evidence>
<dbReference type="PROSITE" id="PS51918">
    <property type="entry name" value="RADICAL_SAM"/>
    <property type="match status" value="1"/>
</dbReference>
<dbReference type="NCBIfam" id="TIGR04085">
    <property type="entry name" value="rSAM_more_4Fe4S"/>
    <property type="match status" value="1"/>
</dbReference>
<dbReference type="InterPro" id="IPR058240">
    <property type="entry name" value="rSAM_sf"/>
</dbReference>
<evidence type="ECO:0000256" key="6">
    <source>
        <dbReference type="ARBA" id="ARBA00023014"/>
    </source>
</evidence>
<dbReference type="HOGENOM" id="CLU_009273_4_0_9"/>
<keyword evidence="18" id="KW-1185">Reference proteome</keyword>
<dbReference type="AlphaFoldDB" id="B1I4L6"/>
<protein>
    <recommendedName>
        <fullName evidence="12">Mycofactocin maturase MftC</fullName>
        <ecNumber evidence="10">1.3.98.7</ecNumber>
        <ecNumber evidence="11">4.1.99.26</ecNumber>
    </recommendedName>
    <alternativeName>
        <fullName evidence="14">[Mycofactocin precursor peptide]-pyrrolidinone derivative synthase</fullName>
    </alternativeName>
    <alternativeName>
        <fullName evidence="13">[Mycofactocin precursor peptide]-tyrosine decarboxylase</fullName>
    </alternativeName>
</protein>
<dbReference type="CDD" id="cd01335">
    <property type="entry name" value="Radical_SAM"/>
    <property type="match status" value="1"/>
</dbReference>
<accession>B1I4L6</accession>
<dbReference type="SFLD" id="SFLDG01067">
    <property type="entry name" value="SPASM/twitch_domain_containing"/>
    <property type="match status" value="1"/>
</dbReference>
<dbReference type="PIRSF" id="PIRSF037420">
    <property type="entry name" value="PQQ_syn_pqqE"/>
    <property type="match status" value="1"/>
</dbReference>
<gene>
    <name evidence="17" type="ordered locus">Daud_1345</name>
</gene>
<dbReference type="SMART" id="SM00729">
    <property type="entry name" value="Elp3"/>
    <property type="match status" value="1"/>
</dbReference>
<evidence type="ECO:0000256" key="9">
    <source>
        <dbReference type="ARBA" id="ARBA00051925"/>
    </source>
</evidence>
<evidence type="ECO:0000256" key="5">
    <source>
        <dbReference type="ARBA" id="ARBA00023004"/>
    </source>
</evidence>
<dbReference type="EC" id="1.3.98.7" evidence="10"/>
<evidence type="ECO:0000256" key="15">
    <source>
        <dbReference type="SAM" id="MobiDB-lite"/>
    </source>
</evidence>
<evidence type="ECO:0000256" key="11">
    <source>
        <dbReference type="ARBA" id="ARBA00066804"/>
    </source>
</evidence>
<dbReference type="InterPro" id="IPR007197">
    <property type="entry name" value="rSAM"/>
</dbReference>
<dbReference type="CDD" id="cd21123">
    <property type="entry name" value="SPASM_MftC-like"/>
    <property type="match status" value="1"/>
</dbReference>
<dbReference type="SFLD" id="SFLDG01385">
    <property type="entry name" value="heme_carboxy_lyase_like"/>
    <property type="match status" value="1"/>
</dbReference>
<comment type="cofactor">
    <cofactor evidence="1">
        <name>[4Fe-4S] cluster</name>
        <dbReference type="ChEBI" id="CHEBI:49883"/>
    </cofactor>
</comment>
<dbReference type="KEGG" id="dau:Daud_1345"/>
<evidence type="ECO:0000259" key="16">
    <source>
        <dbReference type="PROSITE" id="PS51918"/>
    </source>
</evidence>
<evidence type="ECO:0000313" key="17">
    <source>
        <dbReference type="EMBL" id="ACA59854.1"/>
    </source>
</evidence>
<dbReference type="GO" id="GO:0003824">
    <property type="term" value="F:catalytic activity"/>
    <property type="evidence" value="ECO:0007669"/>
    <property type="project" value="InterPro"/>
</dbReference>
<evidence type="ECO:0000256" key="13">
    <source>
        <dbReference type="ARBA" id="ARBA00077306"/>
    </source>
</evidence>
<dbReference type="InterPro" id="IPR034480">
    <property type="entry name" value="Heme_synthase-like"/>
</dbReference>
<dbReference type="InterPro" id="IPR034479">
    <property type="entry name" value="AhbC-like"/>
</dbReference>
<keyword evidence="3" id="KW-0949">S-adenosyl-L-methionine</keyword>
<dbReference type="GO" id="GO:0051539">
    <property type="term" value="F:4 iron, 4 sulfur cluster binding"/>
    <property type="evidence" value="ECO:0007669"/>
    <property type="project" value="UniProtKB-KW"/>
</dbReference>
<dbReference type="SUPFAM" id="SSF102114">
    <property type="entry name" value="Radical SAM enzymes"/>
    <property type="match status" value="1"/>
</dbReference>
<keyword evidence="6" id="KW-0411">Iron-sulfur</keyword>
<dbReference type="SFLD" id="SFLDG01386">
    <property type="entry name" value="main_SPASM_domain-containing"/>
    <property type="match status" value="1"/>
</dbReference>
<evidence type="ECO:0000313" key="18">
    <source>
        <dbReference type="Proteomes" id="UP000008544"/>
    </source>
</evidence>
<feature type="domain" description="Radical SAM core" evidence="16">
    <location>
        <begin position="36"/>
        <end position="246"/>
    </location>
</feature>
<reference evidence="17 18" key="2">
    <citation type="journal article" date="2008" name="Science">
        <title>Environmental genomics reveals a single-species ecosystem deep within Earth.</title>
        <authorList>
            <person name="Chivian D."/>
            <person name="Brodie E.L."/>
            <person name="Alm E.J."/>
            <person name="Culley D.E."/>
            <person name="Dehal P.S."/>
            <person name="Desantis T.Z."/>
            <person name="Gihring T.M."/>
            <person name="Lapidus A."/>
            <person name="Lin L.H."/>
            <person name="Lowry S.R."/>
            <person name="Moser D.P."/>
            <person name="Richardson P.M."/>
            <person name="Southam G."/>
            <person name="Wanger G."/>
            <person name="Pratt L.M."/>
            <person name="Andersen G.L."/>
            <person name="Hazen T.C."/>
            <person name="Brockman F.J."/>
            <person name="Arkin A.P."/>
            <person name="Onstott T.C."/>
        </authorList>
    </citation>
    <scope>NUCLEOTIDE SEQUENCE [LARGE SCALE GENOMIC DNA]</scope>
    <source>
        <strain evidence="17 18">MP104C</strain>
    </source>
</reference>
<dbReference type="InterPro" id="IPR006638">
    <property type="entry name" value="Elp3/MiaA/NifB-like_rSAM"/>
</dbReference>
<dbReference type="PANTHER" id="PTHR11228:SF7">
    <property type="entry name" value="PQQA PEPTIDE CYCLASE"/>
    <property type="match status" value="1"/>
</dbReference>
<name>B1I4L6_DESAP</name>
<dbReference type="InterPro" id="IPR050377">
    <property type="entry name" value="Radical_SAM_PqqE_MftC-like"/>
</dbReference>
<reference evidence="18" key="1">
    <citation type="submission" date="2007-10" db="EMBL/GenBank/DDBJ databases">
        <title>Complete sequence of chromosome of Desulforudis audaxviator MP104C.</title>
        <authorList>
            <person name="Copeland A."/>
            <person name="Lucas S."/>
            <person name="Lapidus A."/>
            <person name="Barry K."/>
            <person name="Glavina del Rio T."/>
            <person name="Dalin E."/>
            <person name="Tice H."/>
            <person name="Bruce D."/>
            <person name="Pitluck S."/>
            <person name="Lowry S.R."/>
            <person name="Larimer F."/>
            <person name="Land M.L."/>
            <person name="Hauser L."/>
            <person name="Kyrpides N."/>
            <person name="Ivanova N.N."/>
            <person name="Richardson P."/>
        </authorList>
    </citation>
    <scope>NUCLEOTIDE SEQUENCE [LARGE SCALE GENOMIC DNA]</scope>
    <source>
        <strain evidence="18">MP104C</strain>
    </source>
</reference>
<comment type="catalytic activity">
    <reaction evidence="9">
        <text>[mycofactocin precursor peptide]-C-terminal glycyl-N-{[2-(4-hydroxyphenyl)ethenyl]-3-methylbutanamide} + AH2 + S-adenosyl-L-methionine = [mycofactocin precursor peptide]-C-terminal glycyl-N-{5-[(4-hydroxyphenyl)methyl]-4,4-dimethyl-2-oxopyrrolidin-3-yl}acetamide + 5'-deoxyadenosine + L-methionine + A + H(+)</text>
        <dbReference type="Rhea" id="RHEA:65500"/>
        <dbReference type="Rhea" id="RHEA-COMP:16816"/>
        <dbReference type="Rhea" id="RHEA-COMP:16818"/>
        <dbReference type="ChEBI" id="CHEBI:13193"/>
        <dbReference type="ChEBI" id="CHEBI:15378"/>
        <dbReference type="ChEBI" id="CHEBI:17319"/>
        <dbReference type="ChEBI" id="CHEBI:17499"/>
        <dbReference type="ChEBI" id="CHEBI:57844"/>
        <dbReference type="ChEBI" id="CHEBI:59789"/>
        <dbReference type="ChEBI" id="CHEBI:156517"/>
        <dbReference type="ChEBI" id="CHEBI:156518"/>
        <dbReference type="EC" id="4.1.99.26"/>
    </reaction>
</comment>
<dbReference type="EC" id="4.1.99.26" evidence="11"/>
<dbReference type="STRING" id="477974.Daud_1345"/>
<evidence type="ECO:0000256" key="10">
    <source>
        <dbReference type="ARBA" id="ARBA00066739"/>
    </source>
</evidence>
<dbReference type="eggNOG" id="COG0535">
    <property type="taxonomic scope" value="Bacteria"/>
</dbReference>
<feature type="region of interest" description="Disordered" evidence="15">
    <location>
        <begin position="16"/>
        <end position="35"/>
    </location>
</feature>
<dbReference type="SFLD" id="SFLDF00543">
    <property type="entry name" value="alternative_heme_biosynthesis"/>
    <property type="match status" value="1"/>
</dbReference>
<dbReference type="PANTHER" id="PTHR11228">
    <property type="entry name" value="RADICAL SAM DOMAIN PROTEIN"/>
    <property type="match status" value="1"/>
</dbReference>
<dbReference type="InterPro" id="IPR023885">
    <property type="entry name" value="4Fe4S-binding_SPASM_dom"/>
</dbReference>
<keyword evidence="4" id="KW-0479">Metal-binding</keyword>
<evidence type="ECO:0000256" key="1">
    <source>
        <dbReference type="ARBA" id="ARBA00001966"/>
    </source>
</evidence>
<dbReference type="EMBL" id="CP000860">
    <property type="protein sequence ID" value="ACA59854.1"/>
    <property type="molecule type" value="Genomic_DNA"/>
</dbReference>
<dbReference type="GO" id="GO:0046872">
    <property type="term" value="F:metal ion binding"/>
    <property type="evidence" value="ECO:0007669"/>
    <property type="project" value="UniProtKB-KW"/>
</dbReference>
<dbReference type="InterPro" id="IPR013785">
    <property type="entry name" value="Aldolase_TIM"/>
</dbReference>
<evidence type="ECO:0000256" key="14">
    <source>
        <dbReference type="ARBA" id="ARBA00079192"/>
    </source>
</evidence>
<comment type="catalytic activity">
    <reaction evidence="8">
        <text>[mycofactocin precursor peptide]-C-terminal glycyl-L-valyl-L-tyrosine + S-adenosyl-L-methionine = [mycofactocin precursor peptide]-C-terminal glycyl-N-{[2-(4-hydroxyphenyl)ethenyl]-3-methylbutanamide} + 5'-deoxyadenosine + L-methionine + CO2</text>
        <dbReference type="Rhea" id="RHEA:65492"/>
        <dbReference type="Rhea" id="RHEA-COMP:16815"/>
        <dbReference type="Rhea" id="RHEA-COMP:16816"/>
        <dbReference type="ChEBI" id="CHEBI:16526"/>
        <dbReference type="ChEBI" id="CHEBI:17319"/>
        <dbReference type="ChEBI" id="CHEBI:57844"/>
        <dbReference type="ChEBI" id="CHEBI:59789"/>
        <dbReference type="ChEBI" id="CHEBI:156515"/>
        <dbReference type="ChEBI" id="CHEBI:156517"/>
        <dbReference type="EC" id="1.3.98.7"/>
    </reaction>
</comment>
<evidence type="ECO:0000256" key="3">
    <source>
        <dbReference type="ARBA" id="ARBA00022691"/>
    </source>
</evidence>
<organism evidence="17 18">
    <name type="scientific">Desulforudis audaxviator (strain MP104C)</name>
    <dbReference type="NCBI Taxonomy" id="477974"/>
    <lineage>
        <taxon>Bacteria</taxon>
        <taxon>Bacillati</taxon>
        <taxon>Bacillota</taxon>
        <taxon>Clostridia</taxon>
        <taxon>Thermoanaerobacterales</taxon>
        <taxon>Candidatus Desulforudaceae</taxon>
        <taxon>Candidatus Desulforudis</taxon>
    </lineage>
</organism>
<dbReference type="SFLD" id="SFLDS00029">
    <property type="entry name" value="Radical_SAM"/>
    <property type="match status" value="1"/>
</dbReference>
<keyword evidence="5" id="KW-0408">Iron</keyword>
<dbReference type="Pfam" id="PF04055">
    <property type="entry name" value="Radical_SAM"/>
    <property type="match status" value="1"/>
</dbReference>
<evidence type="ECO:0000256" key="12">
    <source>
        <dbReference type="ARBA" id="ARBA00074337"/>
    </source>
</evidence>
<keyword evidence="2" id="KW-0004">4Fe-4S</keyword>
<dbReference type="Proteomes" id="UP000008544">
    <property type="component" value="Chromosome"/>
</dbReference>
<sequence>MGVKVLLSISKMVSGKNESGDHLRYQRRGTSASGSDGIGPVVVWNSTRACNLKCKHCYASATAEPDPEELTTAEARRLIDDLAEFRVPVLLFSGGEPLLRPDVYELAAYARERGLRPVVSTNGTFITRETAWKLKETGVGYVGVSIDGIRETNDRIRGFDGAFEAALEGIRHCVAVGQRVGLRFTITRYNYREIDTIFDLIEAEEVNRVCFYHLVYSGRGSRLVEQDLAPEEKRAVLDLIYDRTADLFRRGLEKEILTVDNHADAAYIYLRLKREQPERAARVWEWLKTSGGNRSGIAIGAVDWYGNVHPDQFTMNHDLGNVRERKFGDIWTDTQNPILAGLKNRRPLLRGRCAACRWLEICNGNFRPRAEAVSGDFWAADPACYLTEAEIQPG</sequence>
<dbReference type="GO" id="GO:0006783">
    <property type="term" value="P:heme biosynthetic process"/>
    <property type="evidence" value="ECO:0007669"/>
    <property type="project" value="TreeGrafter"/>
</dbReference>
<dbReference type="FunFam" id="3.20.20.70:FF:000188">
    <property type="entry name" value="Mycofactocin radical SAM maturase MftC"/>
    <property type="match status" value="1"/>
</dbReference>
<dbReference type="Gene3D" id="3.20.20.70">
    <property type="entry name" value="Aldolase class I"/>
    <property type="match status" value="1"/>
</dbReference>
<evidence type="ECO:0000256" key="7">
    <source>
        <dbReference type="ARBA" id="ARBA00023239"/>
    </source>
</evidence>
<dbReference type="InterPro" id="IPR017200">
    <property type="entry name" value="PqqE-like"/>
</dbReference>
<keyword evidence="7" id="KW-0456">Lyase</keyword>
<evidence type="ECO:0000256" key="8">
    <source>
        <dbReference type="ARBA" id="ARBA00051525"/>
    </source>
</evidence>